<dbReference type="InterPro" id="IPR056884">
    <property type="entry name" value="NPHP3-like_N"/>
</dbReference>
<evidence type="ECO:0000313" key="8">
    <source>
        <dbReference type="EMBL" id="CZR69566.1"/>
    </source>
</evidence>
<dbReference type="SMART" id="SM00355">
    <property type="entry name" value="ZnF_C2H2"/>
    <property type="match status" value="3"/>
</dbReference>
<name>A0A1L7XX06_9HELO</name>
<dbReference type="EMBL" id="FJOG01000073">
    <property type="protein sequence ID" value="CZR69566.1"/>
    <property type="molecule type" value="Genomic_DNA"/>
</dbReference>
<dbReference type="PROSITE" id="PS00028">
    <property type="entry name" value="ZINC_FINGER_C2H2_1"/>
    <property type="match status" value="2"/>
</dbReference>
<dbReference type="PANTHER" id="PTHR10039:SF14">
    <property type="entry name" value="NACHT DOMAIN-CONTAINING PROTEIN"/>
    <property type="match status" value="1"/>
</dbReference>
<feature type="domain" description="C2H2-type" evidence="7">
    <location>
        <begin position="963"/>
        <end position="990"/>
    </location>
</feature>
<dbReference type="STRING" id="576137.A0A1L7XX06"/>
<dbReference type="Proteomes" id="UP000184330">
    <property type="component" value="Unassembled WGS sequence"/>
</dbReference>
<evidence type="ECO:0000313" key="9">
    <source>
        <dbReference type="Proteomes" id="UP000184330"/>
    </source>
</evidence>
<feature type="compositionally biased region" description="Polar residues" evidence="6">
    <location>
        <begin position="196"/>
        <end position="205"/>
    </location>
</feature>
<dbReference type="PROSITE" id="PS50157">
    <property type="entry name" value="ZINC_FINGER_C2H2_2"/>
    <property type="match status" value="2"/>
</dbReference>
<evidence type="ECO:0000256" key="6">
    <source>
        <dbReference type="SAM" id="MobiDB-lite"/>
    </source>
</evidence>
<feature type="domain" description="C2H2-type" evidence="7">
    <location>
        <begin position="935"/>
        <end position="962"/>
    </location>
</feature>
<keyword evidence="4" id="KW-0862">Zinc</keyword>
<evidence type="ECO:0000256" key="3">
    <source>
        <dbReference type="ARBA" id="ARBA00022771"/>
    </source>
</evidence>
<feature type="compositionally biased region" description="Basic and acidic residues" evidence="6">
    <location>
        <begin position="206"/>
        <end position="215"/>
    </location>
</feature>
<organism evidence="8 9">
    <name type="scientific">Phialocephala subalpina</name>
    <dbReference type="NCBI Taxonomy" id="576137"/>
    <lineage>
        <taxon>Eukaryota</taxon>
        <taxon>Fungi</taxon>
        <taxon>Dikarya</taxon>
        <taxon>Ascomycota</taxon>
        <taxon>Pezizomycotina</taxon>
        <taxon>Leotiomycetes</taxon>
        <taxon>Helotiales</taxon>
        <taxon>Mollisiaceae</taxon>
        <taxon>Phialocephala</taxon>
        <taxon>Phialocephala fortinii species complex</taxon>
    </lineage>
</organism>
<evidence type="ECO:0000256" key="5">
    <source>
        <dbReference type="PROSITE-ProRule" id="PRU00042"/>
    </source>
</evidence>
<dbReference type="AlphaFoldDB" id="A0A1L7XX06"/>
<evidence type="ECO:0000256" key="1">
    <source>
        <dbReference type="ARBA" id="ARBA00022723"/>
    </source>
</evidence>
<accession>A0A1L7XX06</accession>
<reference evidence="8 9" key="1">
    <citation type="submission" date="2016-03" db="EMBL/GenBank/DDBJ databases">
        <authorList>
            <person name="Ploux O."/>
        </authorList>
    </citation>
    <scope>NUCLEOTIDE SEQUENCE [LARGE SCALE GENOMIC DNA]</scope>
    <source>
        <strain evidence="8 9">UAMH 11012</strain>
    </source>
</reference>
<dbReference type="GO" id="GO:0008270">
    <property type="term" value="F:zinc ion binding"/>
    <property type="evidence" value="ECO:0007669"/>
    <property type="project" value="UniProtKB-KW"/>
</dbReference>
<dbReference type="Gene3D" id="3.30.160.60">
    <property type="entry name" value="Classic Zinc Finger"/>
    <property type="match status" value="2"/>
</dbReference>
<dbReference type="PANTHER" id="PTHR10039">
    <property type="entry name" value="AMELOGENIN"/>
    <property type="match status" value="1"/>
</dbReference>
<dbReference type="FunFam" id="3.30.160.60:FF:000184">
    <property type="entry name" value="Zinc finger protein 333"/>
    <property type="match status" value="1"/>
</dbReference>
<evidence type="ECO:0000259" key="7">
    <source>
        <dbReference type="PROSITE" id="PS50157"/>
    </source>
</evidence>
<dbReference type="InterPro" id="IPR027417">
    <property type="entry name" value="P-loop_NTPase"/>
</dbReference>
<dbReference type="OrthoDB" id="21416at2759"/>
<proteinExistence type="predicted"/>
<sequence>MDMDELLVLAEKFGTWDLLKPQDQEFFESSSYEDVQQDINVIQSQQEITKTMMNMKRIHPFLTGMAHLEKVLTTIRFQHTAKVMAYVWGPVRFLLKTTNPRERAFDNVLDVYEQLGYKIPPLYDYIRLLTGLPESEGCLVYIYQDVLTFHRLAYKLFSLRAKLWQRLSNATWKDLSHTFKHLADSMESHGRFIRTHGSSVRNPQADSDRGNEPMRVDSGLDVTQDWGDAKMEFYRYRNDLNGRRDKFEEEVRNRKEDQKKIVMAWISASKKTQSLHKKFQDTRICRDTGRWLFRRYSEVTDWMREDQPPDSAIWLHGSKGFGKTVLASLLIDELKGLCTEKKEYAIPRESKTYYFYCQEEDPEHRTYLDILKGILYQMVDTGEDLLPLCVEKAASGAGTNQANAETAQSLIEAFFEYNSRQYIIIDGLDECETLEMRQAAIFFMGQVTKCDNEIKQGRLRVLFMSQPIPELTKDKCMPEDEACVKLKSTDNADDIRAYVKQRIPDFSEPRATSSGFNLSEGDREQIESIICRRSEDMFLYAHLAIVYLLQQPTKEKLLEKIKEEMLPKELSQIYEKLLGAVKTELLQLEEGETHWQMAKLLLGWLVCAKRPLKWHEMQSILSYDPVIQRIDFDNKMLRQNVRKYLGSLVHVLDGDHIRIIHSTARRYIVQNEHINEQAVQCELTTLCLRYLCLPCFSKDYDEDERRDRAKLGWFSFQDYACSQWHSHIDTMVTACRGLFYNSHHHQEHEKFASALQCFIETHRAGLTTEPHPELEQTPSELARFSGLSFYENLCFLWNHIYTHQKGTYDVRNTVGIAQLDEALQENRITLEENFTPSSKAWLNDTIKDYYGPNLFKCKRTLCKFFYLGYDKKKDRDTHDNRHDRPFPCPVNCNFAPIGFSSNKDKDRHVRTYHPDQCEGPSVFESLSRRIESTRFTCKICHKKFTRNINLKGHERSHFGERPYACSNCGKAFARLNDCRRHERVHSKRGA</sequence>
<dbReference type="Pfam" id="PF22939">
    <property type="entry name" value="WHD_GPIID"/>
    <property type="match status" value="1"/>
</dbReference>
<gene>
    <name evidence="8" type="ORF">PAC_19466</name>
</gene>
<dbReference type="SUPFAM" id="SSF57667">
    <property type="entry name" value="beta-beta-alpha zinc fingers"/>
    <property type="match status" value="1"/>
</dbReference>
<evidence type="ECO:0000256" key="4">
    <source>
        <dbReference type="ARBA" id="ARBA00022833"/>
    </source>
</evidence>
<dbReference type="Gene3D" id="3.40.50.300">
    <property type="entry name" value="P-loop containing nucleotide triphosphate hydrolases"/>
    <property type="match status" value="1"/>
</dbReference>
<dbReference type="InterPro" id="IPR054471">
    <property type="entry name" value="GPIID_WHD"/>
</dbReference>
<dbReference type="Pfam" id="PF24883">
    <property type="entry name" value="NPHP3_N"/>
    <property type="match status" value="1"/>
</dbReference>
<keyword evidence="1" id="KW-0479">Metal-binding</keyword>
<keyword evidence="9" id="KW-1185">Reference proteome</keyword>
<feature type="region of interest" description="Disordered" evidence="6">
    <location>
        <begin position="196"/>
        <end position="217"/>
    </location>
</feature>
<dbReference type="InterPro" id="IPR013087">
    <property type="entry name" value="Znf_C2H2_type"/>
</dbReference>
<dbReference type="InterPro" id="IPR036236">
    <property type="entry name" value="Znf_C2H2_sf"/>
</dbReference>
<keyword evidence="3 5" id="KW-0863">Zinc-finger</keyword>
<dbReference type="SUPFAM" id="SSF52540">
    <property type="entry name" value="P-loop containing nucleoside triphosphate hydrolases"/>
    <property type="match status" value="1"/>
</dbReference>
<keyword evidence="2" id="KW-0677">Repeat</keyword>
<protein>
    <recommendedName>
        <fullName evidence="7">C2H2-type domain-containing protein</fullName>
    </recommendedName>
</protein>
<evidence type="ECO:0000256" key="2">
    <source>
        <dbReference type="ARBA" id="ARBA00022737"/>
    </source>
</evidence>